<dbReference type="AlphaFoldDB" id="A0A839UVK7"/>
<name>A0A839UVK7_9GAMM</name>
<comment type="subcellular location">
    <subcellularLocation>
        <location evidence="1">Cell outer membrane</location>
    </subcellularLocation>
</comment>
<evidence type="ECO:0000256" key="1">
    <source>
        <dbReference type="ARBA" id="ARBA00004442"/>
    </source>
</evidence>
<keyword evidence="3 6" id="KW-0732">Signal</keyword>
<keyword evidence="8" id="KW-1185">Reference proteome</keyword>
<evidence type="ECO:0000256" key="5">
    <source>
        <dbReference type="ARBA" id="ARBA00023237"/>
    </source>
</evidence>
<dbReference type="Pfam" id="PF06629">
    <property type="entry name" value="MipA"/>
    <property type="match status" value="1"/>
</dbReference>
<evidence type="ECO:0000313" key="7">
    <source>
        <dbReference type="EMBL" id="MBB3169397.1"/>
    </source>
</evidence>
<accession>A0A839UVK7</accession>
<feature type="signal peptide" evidence="6">
    <location>
        <begin position="1"/>
        <end position="21"/>
    </location>
</feature>
<dbReference type="InterPro" id="IPR010583">
    <property type="entry name" value="MipA"/>
</dbReference>
<proteinExistence type="inferred from homology"/>
<sequence>MKASAVALALSCAITALPALANPAPNATQGVWAAGLTARAQTSPYISESARADFLPELYYQGEQWYLAGTRAGWKREINDGLMLDAFSRYRFGGYTEDQASELDGMRRTGTLEAGVELSQPTAVGEWRIGASADTLNRHQGWSAHVEWRTDWQWQDWTLIPSVAVEYDNAEVNDYFYGVRSAEAQPDRPAYEADASTQLRFGIEAWTRLGRSHLLGLGVSHTRLSDTIADSPIVDSDQRTELSLNYRYEFINNPAAQAINSASDSAWLKGEWEWRVAGGYWTDGNFIEMIYLNNMAVDTRNTAMVSAFLSKKINDEAWNMPVDVHITGGLVRHFERGEKDDFNEYVIALKGYYNRFPWSHIVETRVGFGYGFSYGEQVPWQERDNVMRKNLNDSRILQYLDYSWDVNVGDLFNSPSAKHCYVGYSIHHRSGIFGQSDAYHRVDGGSNWNTFYLQCKTR</sequence>
<organism evidence="7 8">
    <name type="scientific">Simiduia aestuariiviva</name>
    <dbReference type="NCBI Taxonomy" id="1510459"/>
    <lineage>
        <taxon>Bacteria</taxon>
        <taxon>Pseudomonadati</taxon>
        <taxon>Pseudomonadota</taxon>
        <taxon>Gammaproteobacteria</taxon>
        <taxon>Cellvibrionales</taxon>
        <taxon>Cellvibrionaceae</taxon>
        <taxon>Simiduia</taxon>
    </lineage>
</organism>
<comment type="similarity">
    <text evidence="2">Belongs to the MipA/OmpV family.</text>
</comment>
<keyword evidence="4" id="KW-0472">Membrane</keyword>
<reference evidence="7 8" key="1">
    <citation type="submission" date="2020-08" db="EMBL/GenBank/DDBJ databases">
        <title>Genomic Encyclopedia of Type Strains, Phase III (KMG-III): the genomes of soil and plant-associated and newly described type strains.</title>
        <authorList>
            <person name="Whitman W."/>
        </authorList>
    </citation>
    <scope>NUCLEOTIDE SEQUENCE [LARGE SCALE GENOMIC DNA]</scope>
    <source>
        <strain evidence="7 8">CECT 8571</strain>
    </source>
</reference>
<evidence type="ECO:0000256" key="4">
    <source>
        <dbReference type="ARBA" id="ARBA00023136"/>
    </source>
</evidence>
<gene>
    <name evidence="7" type="ORF">FHS30_002605</name>
</gene>
<feature type="chain" id="PRO_5032411523" evidence="6">
    <location>
        <begin position="22"/>
        <end position="458"/>
    </location>
</feature>
<evidence type="ECO:0000256" key="6">
    <source>
        <dbReference type="SAM" id="SignalP"/>
    </source>
</evidence>
<evidence type="ECO:0000256" key="3">
    <source>
        <dbReference type="ARBA" id="ARBA00022729"/>
    </source>
</evidence>
<evidence type="ECO:0000256" key="2">
    <source>
        <dbReference type="ARBA" id="ARBA00005722"/>
    </source>
</evidence>
<evidence type="ECO:0000313" key="8">
    <source>
        <dbReference type="Proteomes" id="UP000559987"/>
    </source>
</evidence>
<dbReference type="PANTHER" id="PTHR38776">
    <property type="entry name" value="MLTA-INTERACTING PROTEIN-RELATED"/>
    <property type="match status" value="1"/>
</dbReference>
<dbReference type="GO" id="GO:0009279">
    <property type="term" value="C:cell outer membrane"/>
    <property type="evidence" value="ECO:0007669"/>
    <property type="project" value="UniProtKB-SubCell"/>
</dbReference>
<dbReference type="RefSeq" id="WP_183910868.1">
    <property type="nucleotide sequence ID" value="NZ_JACHXZ010000003.1"/>
</dbReference>
<dbReference type="EMBL" id="JACHXZ010000003">
    <property type="protein sequence ID" value="MBB3169397.1"/>
    <property type="molecule type" value="Genomic_DNA"/>
</dbReference>
<comment type="caution">
    <text evidence="7">The sequence shown here is derived from an EMBL/GenBank/DDBJ whole genome shotgun (WGS) entry which is preliminary data.</text>
</comment>
<dbReference type="Proteomes" id="UP000559987">
    <property type="component" value="Unassembled WGS sequence"/>
</dbReference>
<keyword evidence="5" id="KW-0998">Cell outer membrane</keyword>
<dbReference type="GO" id="GO:0009252">
    <property type="term" value="P:peptidoglycan biosynthetic process"/>
    <property type="evidence" value="ECO:0007669"/>
    <property type="project" value="TreeGrafter"/>
</dbReference>
<dbReference type="PANTHER" id="PTHR38776:SF1">
    <property type="entry name" value="MLTA-INTERACTING PROTEIN-RELATED"/>
    <property type="match status" value="1"/>
</dbReference>
<protein>
    <submittedName>
        <fullName evidence="7">Outer membrane protein</fullName>
    </submittedName>
</protein>